<sequence length="25" mass="3000">MSSCSCSRRELQYIIMPNLYLFCLQ</sequence>
<evidence type="ECO:0000313" key="1">
    <source>
        <dbReference type="EMBL" id="JAH75447.1"/>
    </source>
</evidence>
<name>A0A0E9VBM1_ANGAN</name>
<dbReference type="EMBL" id="GBXM01033130">
    <property type="protein sequence ID" value="JAH75447.1"/>
    <property type="molecule type" value="Transcribed_RNA"/>
</dbReference>
<reference evidence="1" key="1">
    <citation type="submission" date="2014-11" db="EMBL/GenBank/DDBJ databases">
        <authorList>
            <person name="Amaro Gonzalez C."/>
        </authorList>
    </citation>
    <scope>NUCLEOTIDE SEQUENCE</scope>
</reference>
<organism evidence="1">
    <name type="scientific">Anguilla anguilla</name>
    <name type="common">European freshwater eel</name>
    <name type="synonym">Muraena anguilla</name>
    <dbReference type="NCBI Taxonomy" id="7936"/>
    <lineage>
        <taxon>Eukaryota</taxon>
        <taxon>Metazoa</taxon>
        <taxon>Chordata</taxon>
        <taxon>Craniata</taxon>
        <taxon>Vertebrata</taxon>
        <taxon>Euteleostomi</taxon>
        <taxon>Actinopterygii</taxon>
        <taxon>Neopterygii</taxon>
        <taxon>Teleostei</taxon>
        <taxon>Anguilliformes</taxon>
        <taxon>Anguillidae</taxon>
        <taxon>Anguilla</taxon>
    </lineage>
</organism>
<accession>A0A0E9VBM1</accession>
<proteinExistence type="predicted"/>
<reference evidence="1" key="2">
    <citation type="journal article" date="2015" name="Fish Shellfish Immunol.">
        <title>Early steps in the European eel (Anguilla anguilla)-Vibrio vulnificus interaction in the gills: Role of the RtxA13 toxin.</title>
        <authorList>
            <person name="Callol A."/>
            <person name="Pajuelo D."/>
            <person name="Ebbesson L."/>
            <person name="Teles M."/>
            <person name="MacKenzie S."/>
            <person name="Amaro C."/>
        </authorList>
    </citation>
    <scope>NUCLEOTIDE SEQUENCE</scope>
</reference>
<dbReference type="AlphaFoldDB" id="A0A0E9VBM1"/>
<protein>
    <submittedName>
        <fullName evidence="1">Uncharacterized protein</fullName>
    </submittedName>
</protein>